<feature type="binding site" evidence="6">
    <location>
        <position position="224"/>
    </location>
    <ligand>
        <name>a divalent metal cation</name>
        <dbReference type="ChEBI" id="CHEBI:60240"/>
        <label>3</label>
    </ligand>
</feature>
<dbReference type="GO" id="GO:0000210">
    <property type="term" value="F:NAD+ diphosphatase activity"/>
    <property type="evidence" value="ECO:0007669"/>
    <property type="project" value="UniProtKB-UniRule"/>
</dbReference>
<dbReference type="InterPro" id="IPR015797">
    <property type="entry name" value="NUDIX_hydrolase-like_dom_sf"/>
</dbReference>
<feature type="binding site" evidence="6">
    <location>
        <begin position="197"/>
        <end position="204"/>
    </location>
    <ligand>
        <name>substrate</name>
    </ligand>
</feature>
<dbReference type="GO" id="GO:0035529">
    <property type="term" value="F:NADH pyrophosphatase activity"/>
    <property type="evidence" value="ECO:0007669"/>
    <property type="project" value="RHEA"/>
</dbReference>
<feature type="domain" description="Nudix hydrolase" evidence="7">
    <location>
        <begin position="130"/>
        <end position="254"/>
    </location>
</feature>
<keyword evidence="2 6" id="KW-0378">Hydrolase</keyword>
<dbReference type="PROSITE" id="PS51462">
    <property type="entry name" value="NUDIX"/>
    <property type="match status" value="1"/>
</dbReference>
<comment type="catalytic activity">
    <reaction evidence="6">
        <text>NAD(+) + H2O = beta-nicotinamide D-ribonucleotide + AMP + 2 H(+)</text>
        <dbReference type="Rhea" id="RHEA:11800"/>
        <dbReference type="ChEBI" id="CHEBI:14649"/>
        <dbReference type="ChEBI" id="CHEBI:15377"/>
        <dbReference type="ChEBI" id="CHEBI:15378"/>
        <dbReference type="ChEBI" id="CHEBI:57540"/>
        <dbReference type="ChEBI" id="CHEBI:456215"/>
        <dbReference type="EC" id="3.6.1.22"/>
    </reaction>
</comment>
<evidence type="ECO:0000256" key="6">
    <source>
        <dbReference type="HAMAP-Rule" id="MF_00297"/>
    </source>
</evidence>
<feature type="binding site" evidence="6">
    <location>
        <position position="103"/>
    </location>
    <ligand>
        <name>Zn(2+)</name>
        <dbReference type="ChEBI" id="CHEBI:29105"/>
    </ligand>
</feature>
<feature type="binding site" evidence="6">
    <location>
        <position position="121"/>
    </location>
    <ligand>
        <name>Zn(2+)</name>
        <dbReference type="ChEBI" id="CHEBI:29105"/>
    </ligand>
</feature>
<keyword evidence="6" id="KW-0862">Zinc</keyword>
<feature type="binding site" evidence="6">
    <location>
        <position position="246"/>
    </location>
    <ligand>
        <name>substrate</name>
    </ligand>
</feature>
<dbReference type="PANTHER" id="PTHR11383:SF3">
    <property type="entry name" value="NAD(P)H PYROPHOSPHATASE NUDT13, MITOCHONDRIAL"/>
    <property type="match status" value="1"/>
</dbReference>
<dbReference type="Gene3D" id="3.90.79.10">
    <property type="entry name" value="Nucleoside Triphosphate Pyrophosphohydrolase"/>
    <property type="match status" value="1"/>
</dbReference>
<dbReference type="FunFam" id="3.90.79.10:FF:000051">
    <property type="entry name" value="Probable NADH pyrophosphatase"/>
    <property type="match status" value="1"/>
</dbReference>
<evidence type="ECO:0000256" key="5">
    <source>
        <dbReference type="ARBA" id="ARBA00023211"/>
    </source>
</evidence>
<dbReference type="EMBL" id="CP002736">
    <property type="protein sequence ID" value="AEF95507.1"/>
    <property type="molecule type" value="Genomic_DNA"/>
</dbReference>
<dbReference type="PROSITE" id="PS00893">
    <property type="entry name" value="NUDIX_BOX"/>
    <property type="match status" value="1"/>
</dbReference>
<feature type="binding site" evidence="6">
    <location>
        <position position="106"/>
    </location>
    <ligand>
        <name>Zn(2+)</name>
        <dbReference type="ChEBI" id="CHEBI:29105"/>
    </ligand>
</feature>
<dbReference type="RefSeq" id="WP_013810895.1">
    <property type="nucleotide sequence ID" value="NC_015565.1"/>
</dbReference>
<dbReference type="HOGENOM" id="CLU_037162_0_1_9"/>
<keyword evidence="9" id="KW-1185">Reference proteome</keyword>
<feature type="binding site" evidence="6">
    <location>
        <position position="124"/>
    </location>
    <ligand>
        <name>Zn(2+)</name>
        <dbReference type="ChEBI" id="CHEBI:29105"/>
    </ligand>
</feature>
<evidence type="ECO:0000256" key="1">
    <source>
        <dbReference type="ARBA" id="ARBA00022723"/>
    </source>
</evidence>
<dbReference type="EC" id="3.6.1.-" evidence="6"/>
<comment type="caution">
    <text evidence="6">Lacks conserved residue(s) required for the propagation of feature annotation.</text>
</comment>
<keyword evidence="4 6" id="KW-0520">NAD</keyword>
<feature type="binding site" evidence="6">
    <location>
        <position position="116"/>
    </location>
    <ligand>
        <name>substrate</name>
    </ligand>
</feature>
<feature type="binding site" evidence="6">
    <location>
        <position position="73"/>
    </location>
    <ligand>
        <name>substrate</name>
    </ligand>
</feature>
<dbReference type="GO" id="GO:0008270">
    <property type="term" value="F:zinc ion binding"/>
    <property type="evidence" value="ECO:0007669"/>
    <property type="project" value="UniProtKB-UniRule"/>
</dbReference>
<comment type="function">
    <text evidence="6">mRNA decapping enzyme that specifically removes the nicotinamide adenine dinucleotide (NAD) cap from a subset of mRNAs by hydrolyzing the diphosphate linkage to produce nicotinamide mononucleotide (NMN) and 5' monophosphate mRNA. The NAD-cap is present at the 5'-end of some mRNAs and stabilizes RNA against 5'-processing. Has preference for mRNAs with a 5'-end purine. Catalyzes the hydrolysis of a broad range of dinucleotide pyrophosphates.</text>
</comment>
<dbReference type="CDD" id="cd03429">
    <property type="entry name" value="NUDIX_NADH_pyrophosphatase_Nudt13"/>
    <property type="match status" value="1"/>
</dbReference>
<comment type="catalytic activity">
    <reaction evidence="6">
        <text>a 5'-end NAD(+)-phospho-ribonucleoside in mRNA + H2O = a 5'-end phospho-adenosine-phospho-ribonucleoside in mRNA + beta-nicotinamide D-ribonucleotide + 2 H(+)</text>
        <dbReference type="Rhea" id="RHEA:60876"/>
        <dbReference type="Rhea" id="RHEA-COMP:15698"/>
        <dbReference type="Rhea" id="RHEA-COMP:15719"/>
        <dbReference type="ChEBI" id="CHEBI:14649"/>
        <dbReference type="ChEBI" id="CHEBI:15377"/>
        <dbReference type="ChEBI" id="CHEBI:15378"/>
        <dbReference type="ChEBI" id="CHEBI:144029"/>
        <dbReference type="ChEBI" id="CHEBI:144051"/>
    </reaction>
</comment>
<dbReference type="GO" id="GO:0110153">
    <property type="term" value="F:RNA NAD-cap (NMN-forming) hydrolase activity"/>
    <property type="evidence" value="ECO:0007669"/>
    <property type="project" value="RHEA"/>
</dbReference>
<keyword evidence="1 6" id="KW-0479">Metal-binding</keyword>
<feature type="binding site" evidence="6">
    <location>
        <position position="183"/>
    </location>
    <ligand>
        <name>a divalent metal cation</name>
        <dbReference type="ChEBI" id="CHEBI:60240"/>
        <label>1</label>
    </ligand>
</feature>
<dbReference type="InterPro" id="IPR000086">
    <property type="entry name" value="NUDIX_hydrolase_dom"/>
</dbReference>
<dbReference type="Pfam" id="PF09296">
    <property type="entry name" value="NUDIX-like"/>
    <property type="match status" value="1"/>
</dbReference>
<dbReference type="InterPro" id="IPR022925">
    <property type="entry name" value="RNA_Hydrolase_NudC"/>
</dbReference>
<feature type="short sequence motif" description="Nudix box" evidence="6">
    <location>
        <begin position="164"/>
        <end position="185"/>
    </location>
</feature>
<comment type="subunit">
    <text evidence="6">Homodimer.</text>
</comment>
<comment type="catalytic activity">
    <reaction evidence="6">
        <text>NADH + H2O = reduced beta-nicotinamide D-ribonucleotide + AMP + 2 H(+)</text>
        <dbReference type="Rhea" id="RHEA:48868"/>
        <dbReference type="ChEBI" id="CHEBI:15377"/>
        <dbReference type="ChEBI" id="CHEBI:15378"/>
        <dbReference type="ChEBI" id="CHEBI:57945"/>
        <dbReference type="ChEBI" id="CHEBI:90832"/>
        <dbReference type="ChEBI" id="CHEBI:456215"/>
        <dbReference type="EC" id="3.6.1.22"/>
    </reaction>
</comment>
<feature type="binding site" evidence="6">
    <location>
        <position position="163"/>
    </location>
    <ligand>
        <name>a divalent metal cation</name>
        <dbReference type="ChEBI" id="CHEBI:60240"/>
        <label>1</label>
    </ligand>
</feature>
<keyword evidence="3 6" id="KW-0460">Magnesium</keyword>
<feature type="binding site" evidence="6">
    <location>
        <position position="179"/>
    </location>
    <ligand>
        <name>a divalent metal cation</name>
        <dbReference type="ChEBI" id="CHEBI:60240"/>
        <label>2</label>
    </ligand>
</feature>
<evidence type="ECO:0000256" key="2">
    <source>
        <dbReference type="ARBA" id="ARBA00022801"/>
    </source>
</evidence>
<comment type="cofactor">
    <cofactor evidence="6">
        <name>Mg(2+)</name>
        <dbReference type="ChEBI" id="CHEBI:18420"/>
    </cofactor>
    <cofactor evidence="6">
        <name>Mn(2+)</name>
        <dbReference type="ChEBI" id="CHEBI:29035"/>
    </cofactor>
    <text evidence="6">Divalent metal cations. Mg(2+) or Mn(2+).</text>
</comment>
<dbReference type="eggNOG" id="COG2816">
    <property type="taxonomic scope" value="Bacteria"/>
</dbReference>
<feature type="binding site" evidence="6">
    <location>
        <position position="183"/>
    </location>
    <ligand>
        <name>a divalent metal cation</name>
        <dbReference type="ChEBI" id="CHEBI:60240"/>
        <label>3</label>
    </ligand>
</feature>
<accession>F6B684</accession>
<organism evidence="8 9">
    <name type="scientific">Desulfotomaculum nigrificans (strain DSM 14880 / VKM B-2319 / CO-1-SRB)</name>
    <name type="common">Desulfotomaculum carboxydivorans</name>
    <dbReference type="NCBI Taxonomy" id="868595"/>
    <lineage>
        <taxon>Bacteria</taxon>
        <taxon>Bacillati</taxon>
        <taxon>Bacillota</taxon>
        <taxon>Clostridia</taxon>
        <taxon>Eubacteriales</taxon>
        <taxon>Desulfotomaculaceae</taxon>
        <taxon>Desulfotomaculum</taxon>
    </lineage>
</organism>
<dbReference type="InterPro" id="IPR049734">
    <property type="entry name" value="NudC-like_C"/>
</dbReference>
<protein>
    <recommendedName>
        <fullName evidence="6">NAD-capped RNA hydrolase NudC</fullName>
        <shortName evidence="6">DeNADding enzyme NudC</shortName>
        <ecNumber evidence="6">3.6.1.-</ecNumber>
    </recommendedName>
    <alternativeName>
        <fullName evidence="6">NADH pyrophosphatase</fullName>
        <ecNumber evidence="6">3.6.1.22</ecNumber>
    </alternativeName>
</protein>
<dbReference type="Gene3D" id="3.90.79.20">
    <property type="match status" value="1"/>
</dbReference>
<feature type="binding site" evidence="6">
    <location>
        <position position="224"/>
    </location>
    <ligand>
        <name>a divalent metal cation</name>
        <dbReference type="ChEBI" id="CHEBI:60240"/>
        <label>1</label>
    </ligand>
</feature>
<reference evidence="8" key="1">
    <citation type="submission" date="2011-05" db="EMBL/GenBank/DDBJ databases">
        <title>Complete sequence of Desulfotomaculum carboxydivorans CO-1-SRB.</title>
        <authorList>
            <consortium name="US DOE Joint Genome Institute"/>
            <person name="Lucas S."/>
            <person name="Han J."/>
            <person name="Lapidus A."/>
            <person name="Cheng J.-F."/>
            <person name="Goodwin L."/>
            <person name="Pitluck S."/>
            <person name="Peters L."/>
            <person name="Mikhailova N."/>
            <person name="Lu M."/>
            <person name="Han C."/>
            <person name="Tapia R."/>
            <person name="Land M."/>
            <person name="Hauser L."/>
            <person name="Kyrpides N."/>
            <person name="Ivanova N."/>
            <person name="Pagani I."/>
            <person name="Stams A."/>
            <person name="Plugge C."/>
            <person name="Muyzer G."/>
            <person name="Kuever J."/>
            <person name="Parshina S."/>
            <person name="Ivanova A."/>
            <person name="Nazina T."/>
            <person name="Woyke T."/>
        </authorList>
    </citation>
    <scope>NUCLEOTIDE SEQUENCE [LARGE SCALE GENOMIC DNA]</scope>
    <source>
        <strain evidence="8">CO-1-SRB</strain>
    </source>
</reference>
<dbReference type="GO" id="GO:0000287">
    <property type="term" value="F:magnesium ion binding"/>
    <property type="evidence" value="ECO:0007669"/>
    <property type="project" value="UniProtKB-UniRule"/>
</dbReference>
<keyword evidence="5 6" id="KW-0464">Manganese</keyword>
<dbReference type="InterPro" id="IPR020476">
    <property type="entry name" value="Nudix_hydrolase"/>
</dbReference>
<dbReference type="AlphaFoldDB" id="F6B684"/>
<evidence type="ECO:0000313" key="8">
    <source>
        <dbReference type="EMBL" id="AEF95507.1"/>
    </source>
</evidence>
<comment type="similarity">
    <text evidence="6">Belongs to the Nudix hydrolase family. NudC subfamily.</text>
</comment>
<comment type="cofactor">
    <cofactor evidence="6">
        <name>Zn(2+)</name>
        <dbReference type="ChEBI" id="CHEBI:29105"/>
    </cofactor>
    <text evidence="6">Binds 1 zinc ion per subunit.</text>
</comment>
<evidence type="ECO:0000313" key="9">
    <source>
        <dbReference type="Proteomes" id="UP000009226"/>
    </source>
</evidence>
<dbReference type="SUPFAM" id="SSF55811">
    <property type="entry name" value="Nudix"/>
    <property type="match status" value="2"/>
</dbReference>
<dbReference type="InterPro" id="IPR015375">
    <property type="entry name" value="NADH_PPase-like_N"/>
</dbReference>
<evidence type="ECO:0000256" key="3">
    <source>
        <dbReference type="ARBA" id="ARBA00022842"/>
    </source>
</evidence>
<feature type="binding site" evidence="6">
    <location>
        <position position="179"/>
    </location>
    <ligand>
        <name>a divalent metal cation</name>
        <dbReference type="ChEBI" id="CHEBI:60240"/>
        <label>3</label>
    </ligand>
</feature>
<dbReference type="STRING" id="868595.Desca_2690"/>
<dbReference type="PANTHER" id="PTHR11383">
    <property type="entry name" value="NUCLEOSIDE DIPHOSPHATE-LINKED MOIETY X MOTIF 13"/>
    <property type="match status" value="1"/>
</dbReference>
<dbReference type="NCBIfam" id="NF001299">
    <property type="entry name" value="PRK00241.1"/>
    <property type="match status" value="1"/>
</dbReference>
<dbReference type="InterPro" id="IPR020084">
    <property type="entry name" value="NUDIX_hydrolase_CS"/>
</dbReference>
<dbReference type="Pfam" id="PF09297">
    <property type="entry name" value="Zn_ribbon_NUD"/>
    <property type="match status" value="1"/>
</dbReference>
<dbReference type="HAMAP" id="MF_00297">
    <property type="entry name" value="Nudix_NudC"/>
    <property type="match status" value="1"/>
</dbReference>
<sequence length="262" mass="29955">MVSAYWLLFNGNNLLIKVVDETVIFPVTDDLKTLNIEIERKHYIGKLHNNPCYVAEVTGVPPLPDGFNFIGMRQLFETIDESLFRVAGQAYEIINWDCTQRFCGRCGTLNEDKKDERAKICPNCGLVSFPRISPAVIVAVIKDNQILLARNKKFTSNYYSVIAGFVEAGETLEECIKREIREEVGIEVKNIKYFGSQPWPFPDSLMMAFTAEYDAGEITVDNHEILEAHWFTADNLPDLPNKKTIARQLIDWFIKRQGPTRN</sequence>
<dbReference type="GO" id="GO:0030145">
    <property type="term" value="F:manganese ion binding"/>
    <property type="evidence" value="ECO:0007669"/>
    <property type="project" value="UniProtKB-UniRule"/>
</dbReference>
<dbReference type="Proteomes" id="UP000009226">
    <property type="component" value="Chromosome"/>
</dbReference>
<evidence type="ECO:0000259" key="7">
    <source>
        <dbReference type="PROSITE" id="PS51462"/>
    </source>
</evidence>
<dbReference type="KEGG" id="dca:Desca_2690"/>
<dbReference type="EC" id="3.6.1.22" evidence="6"/>
<gene>
    <name evidence="6" type="primary">nudC</name>
    <name evidence="8" type="ordered locus">Desca_2690</name>
</gene>
<dbReference type="Pfam" id="PF00293">
    <property type="entry name" value="NUDIX"/>
    <property type="match status" value="1"/>
</dbReference>
<evidence type="ECO:0000256" key="4">
    <source>
        <dbReference type="ARBA" id="ARBA00023027"/>
    </source>
</evidence>
<dbReference type="PRINTS" id="PR00502">
    <property type="entry name" value="NUDIXFAMILY"/>
</dbReference>
<name>F6B684_DESCC</name>
<proteinExistence type="inferred from homology"/>
<dbReference type="InterPro" id="IPR015376">
    <property type="entry name" value="Znr_NADH_PPase"/>
</dbReference>